<organism evidence="1 2">
    <name type="scientific">Verticillium longisporum</name>
    <name type="common">Verticillium dahliae var. longisporum</name>
    <dbReference type="NCBI Taxonomy" id="100787"/>
    <lineage>
        <taxon>Eukaryota</taxon>
        <taxon>Fungi</taxon>
        <taxon>Dikarya</taxon>
        <taxon>Ascomycota</taxon>
        <taxon>Pezizomycotina</taxon>
        <taxon>Sordariomycetes</taxon>
        <taxon>Hypocreomycetidae</taxon>
        <taxon>Glomerellales</taxon>
        <taxon>Plectosphaerellaceae</taxon>
        <taxon>Verticillium</taxon>
    </lineage>
</organism>
<gene>
    <name evidence="1" type="ORF">HYQ45_002367</name>
</gene>
<accession>A0A8I3A0B8</accession>
<evidence type="ECO:0000313" key="2">
    <source>
        <dbReference type="Proteomes" id="UP000689129"/>
    </source>
</evidence>
<protein>
    <submittedName>
        <fullName evidence="1">Uncharacterized protein</fullName>
    </submittedName>
</protein>
<evidence type="ECO:0000313" key="1">
    <source>
        <dbReference type="EMBL" id="KAG7140986.1"/>
    </source>
</evidence>
<dbReference type="EMBL" id="JAEMWZ010000038">
    <property type="protein sequence ID" value="KAG7140986.1"/>
    <property type="molecule type" value="Genomic_DNA"/>
</dbReference>
<dbReference type="OrthoDB" id="10000533at2759"/>
<reference evidence="1" key="1">
    <citation type="journal article" date="2021" name="Mol. Plant Pathol.">
        <title>A 20-kb lineage-specific genomic region tames virulence in pathogenic amphidiploid Verticillium longisporum.</title>
        <authorList>
            <person name="Harting R."/>
            <person name="Starke J."/>
            <person name="Kusch H."/>
            <person name="Poggeler S."/>
            <person name="Maurus I."/>
            <person name="Schluter R."/>
            <person name="Landesfeind M."/>
            <person name="Bulla I."/>
            <person name="Nowrousian M."/>
            <person name="de Jonge R."/>
            <person name="Stahlhut G."/>
            <person name="Hoff K.J."/>
            <person name="Asshauer K.P."/>
            <person name="Thurmer A."/>
            <person name="Stanke M."/>
            <person name="Daniel R."/>
            <person name="Morgenstern B."/>
            <person name="Thomma B.P.H.J."/>
            <person name="Kronstad J.W."/>
            <person name="Braus-Stromeyer S.A."/>
            <person name="Braus G.H."/>
        </authorList>
    </citation>
    <scope>NUCLEOTIDE SEQUENCE</scope>
    <source>
        <strain evidence="1">Vl32</strain>
    </source>
</reference>
<dbReference type="AlphaFoldDB" id="A0A8I3A0B8"/>
<proteinExistence type="predicted"/>
<comment type="caution">
    <text evidence="1">The sequence shown here is derived from an EMBL/GenBank/DDBJ whole genome shotgun (WGS) entry which is preliminary data.</text>
</comment>
<sequence>MRASETFSLSIALSSANNPPRSPSSAFQAAVTAQLRETKLEWNSFAVGFFLDYYGLPKVKTHLPMLTVALDLPHGKAGIPGTSDAANSFT</sequence>
<name>A0A8I3A0B8_VERLO</name>
<dbReference type="Proteomes" id="UP000689129">
    <property type="component" value="Unassembled WGS sequence"/>
</dbReference>